<organism evidence="2 3">
    <name type="scientific">Triplophysa tibetana</name>
    <dbReference type="NCBI Taxonomy" id="1572043"/>
    <lineage>
        <taxon>Eukaryota</taxon>
        <taxon>Metazoa</taxon>
        <taxon>Chordata</taxon>
        <taxon>Craniata</taxon>
        <taxon>Vertebrata</taxon>
        <taxon>Euteleostomi</taxon>
        <taxon>Actinopterygii</taxon>
        <taxon>Neopterygii</taxon>
        <taxon>Teleostei</taxon>
        <taxon>Ostariophysi</taxon>
        <taxon>Cypriniformes</taxon>
        <taxon>Nemacheilidae</taxon>
        <taxon>Triplophysa</taxon>
    </lineage>
</organism>
<feature type="compositionally biased region" description="Basic and acidic residues" evidence="1">
    <location>
        <begin position="184"/>
        <end position="193"/>
    </location>
</feature>
<evidence type="ECO:0000313" key="3">
    <source>
        <dbReference type="Proteomes" id="UP000324632"/>
    </source>
</evidence>
<comment type="caution">
    <text evidence="2">The sequence shown here is derived from an EMBL/GenBank/DDBJ whole genome shotgun (WGS) entry which is preliminary data.</text>
</comment>
<evidence type="ECO:0000256" key="1">
    <source>
        <dbReference type="SAM" id="MobiDB-lite"/>
    </source>
</evidence>
<dbReference type="EMBL" id="SOYY01000001">
    <property type="protein sequence ID" value="KAA0725319.1"/>
    <property type="molecule type" value="Genomic_DNA"/>
</dbReference>
<sequence length="204" mass="22509">MINRMPCGLLDFTDTCERRPRSTSISDDLPGAENISHFFVSRFASNARLSPYVDLERVHWTYLKVFMKLRNKAGEKTLLQSWHRDGSEVQSHPGWLTPRAVLQLPNNTPAACFSTVTSAMGVDSSEAHLGDGLCCLQRLAVERDVLSGPVCVGLTLCLDPSDLAEEKGHGTDAFSPPPLMKPEQVQRRPDTESKLPLGSPTKSF</sequence>
<dbReference type="AlphaFoldDB" id="A0A5A9PZH8"/>
<accession>A0A5A9PZH8</accession>
<dbReference type="Proteomes" id="UP000324632">
    <property type="component" value="Chromosome 1"/>
</dbReference>
<feature type="region of interest" description="Disordered" evidence="1">
    <location>
        <begin position="165"/>
        <end position="204"/>
    </location>
</feature>
<name>A0A5A9PZH8_9TELE</name>
<proteinExistence type="predicted"/>
<reference evidence="2 3" key="1">
    <citation type="journal article" date="2019" name="Mol. Ecol. Resour.">
        <title>Chromosome-level genome assembly of Triplophysa tibetana, a fish adapted to the harsh high-altitude environment of the Tibetan Plateau.</title>
        <authorList>
            <person name="Yang X."/>
            <person name="Liu H."/>
            <person name="Ma Z."/>
            <person name="Zou Y."/>
            <person name="Zou M."/>
            <person name="Mao Y."/>
            <person name="Li X."/>
            <person name="Wang H."/>
            <person name="Chen T."/>
            <person name="Wang W."/>
            <person name="Yang R."/>
        </authorList>
    </citation>
    <scope>NUCLEOTIDE SEQUENCE [LARGE SCALE GENOMIC DNA]</scope>
    <source>
        <strain evidence="2">TTIB1903HZAU</strain>
        <tissue evidence="2">Muscle</tissue>
    </source>
</reference>
<gene>
    <name evidence="2" type="ORF">E1301_Tti006031</name>
</gene>
<keyword evidence="3" id="KW-1185">Reference proteome</keyword>
<protein>
    <submittedName>
        <fullName evidence="2">Uncharacterized protein</fullName>
    </submittedName>
</protein>
<evidence type="ECO:0000313" key="2">
    <source>
        <dbReference type="EMBL" id="KAA0725319.1"/>
    </source>
</evidence>